<evidence type="ECO:0000313" key="11">
    <source>
        <dbReference type="Proteomes" id="UP001498398"/>
    </source>
</evidence>
<feature type="domain" description="Glucose-methanol-choline oxidoreductase N-terminal" evidence="8">
    <location>
        <begin position="45"/>
        <end position="379"/>
    </location>
</feature>
<dbReference type="Gene3D" id="3.50.50.60">
    <property type="entry name" value="FAD/NAD(P)-binding domain"/>
    <property type="match status" value="1"/>
</dbReference>
<evidence type="ECO:0000259" key="8">
    <source>
        <dbReference type="Pfam" id="PF00732"/>
    </source>
</evidence>
<feature type="compositionally biased region" description="Low complexity" evidence="6">
    <location>
        <begin position="659"/>
        <end position="672"/>
    </location>
</feature>
<evidence type="ECO:0008006" key="12">
    <source>
        <dbReference type="Google" id="ProtNLM"/>
    </source>
</evidence>
<comment type="similarity">
    <text evidence="2">Belongs to the GMC oxidoreductase family.</text>
</comment>
<dbReference type="InterPro" id="IPR012132">
    <property type="entry name" value="GMC_OxRdtase"/>
</dbReference>
<dbReference type="InterPro" id="IPR027424">
    <property type="entry name" value="Glucose_Oxidase_domain_2"/>
</dbReference>
<dbReference type="Gene3D" id="4.10.450.10">
    <property type="entry name" value="Glucose Oxidase, domain 2"/>
    <property type="match status" value="1"/>
</dbReference>
<sequence length="713" mass="74218">MWSTLVLTAFLSSAVTARPSSHVHQQRNNNGANILSQGSQILNSYDFVVVGGGTAGLALASRLSENSSTTVLVLEAGQSGNAVANQIDEPANTYYNSLLNTDYDWAYKTSAQSSMNNRQLSWPRGKVLGGSSAVNGMYLVRPNQVEIDAWASLASSDSGSSSNSPWAWNSFYSAMKKAETFDAPSDDIASEAGIEFNQASYGDSGPIHWGYPGFTFPLLSSWTPSLSSLGVPLNSDPVSGNNTGSFIANSAIRKSDWTRSYSRSGYIDGITGSRSNLDILTGATVTGIVWDNSSSTSTTPSSNSNDGLKATGVQYAFSSAGQKFTVSVNKEVILSAGAVGSAQVLMVSGVGPQAVLQGAGVDVKVALEGVGARLQDHLVASLVYSTSETTAGDIHASNSAESKTAEFMSFINSATAYVPLSALFSAEDAASVISSAQSAMDSNVDKYKSAGPKGDGTSQLDDTVVEGYKQIYKTITDTFYTGGSGQVEVLIALTQPGSIILQVALQHPLSMGRMYITSPSTFDSPVLDPAYLENSADMDIYRAGVKFLRRLAGTAPLSQYIKDQTSPTFSSDSPSDSDIDSFLISSSSTEFHPTGSCALLPLSLGGVVSPSDLRVYGTRNVRVVDSSVYPMELSTHLGAPTYGVAEVAVGLIREEYEPSSESGGAGSDNASAGGSGGSGSGGEGDSSGAVGMRGLGWSGVHVVLGMIGWVLFM</sequence>
<gene>
    <name evidence="10" type="ORF">VKT23_010594</name>
</gene>
<dbReference type="PANTHER" id="PTHR11552">
    <property type="entry name" value="GLUCOSE-METHANOL-CHOLINE GMC OXIDOREDUCTASE"/>
    <property type="match status" value="1"/>
</dbReference>
<feature type="chain" id="PRO_5045987150" description="GMC oxidoreductase" evidence="7">
    <location>
        <begin position="18"/>
        <end position="713"/>
    </location>
</feature>
<keyword evidence="3" id="KW-0285">Flavoprotein</keyword>
<comment type="caution">
    <text evidence="10">The sequence shown here is derived from an EMBL/GenBank/DDBJ whole genome shotgun (WGS) entry which is preliminary data.</text>
</comment>
<dbReference type="Pfam" id="PF00732">
    <property type="entry name" value="GMC_oxred_N"/>
    <property type="match status" value="1"/>
</dbReference>
<comment type="cofactor">
    <cofactor evidence="1">
        <name>FAD</name>
        <dbReference type="ChEBI" id="CHEBI:57692"/>
    </cofactor>
</comment>
<name>A0ABR1JGE5_9AGAR</name>
<dbReference type="InterPro" id="IPR000172">
    <property type="entry name" value="GMC_OxRdtase_N"/>
</dbReference>
<protein>
    <recommendedName>
        <fullName evidence="12">GMC oxidoreductase</fullName>
    </recommendedName>
</protein>
<dbReference type="SUPFAM" id="SSF51905">
    <property type="entry name" value="FAD/NAD(P)-binding domain"/>
    <property type="match status" value="1"/>
</dbReference>
<evidence type="ECO:0000256" key="3">
    <source>
        <dbReference type="ARBA" id="ARBA00022630"/>
    </source>
</evidence>
<dbReference type="SUPFAM" id="SSF54373">
    <property type="entry name" value="FAD-linked reductases, C-terminal domain"/>
    <property type="match status" value="1"/>
</dbReference>
<keyword evidence="4" id="KW-0274">FAD</keyword>
<feature type="domain" description="Glucose-methanol-choline oxidoreductase C-terminal" evidence="9">
    <location>
        <begin position="508"/>
        <end position="645"/>
    </location>
</feature>
<evidence type="ECO:0000259" key="9">
    <source>
        <dbReference type="Pfam" id="PF05199"/>
    </source>
</evidence>
<keyword evidence="11" id="KW-1185">Reference proteome</keyword>
<dbReference type="PANTHER" id="PTHR11552:SF218">
    <property type="entry name" value="GLUCOSE-METHANOL-CHOLINE OXIDOREDUCTASE N-TERMINAL DOMAIN-CONTAINING PROTEIN"/>
    <property type="match status" value="1"/>
</dbReference>
<organism evidence="10 11">
    <name type="scientific">Marasmiellus scandens</name>
    <dbReference type="NCBI Taxonomy" id="2682957"/>
    <lineage>
        <taxon>Eukaryota</taxon>
        <taxon>Fungi</taxon>
        <taxon>Dikarya</taxon>
        <taxon>Basidiomycota</taxon>
        <taxon>Agaricomycotina</taxon>
        <taxon>Agaricomycetes</taxon>
        <taxon>Agaricomycetidae</taxon>
        <taxon>Agaricales</taxon>
        <taxon>Marasmiineae</taxon>
        <taxon>Omphalotaceae</taxon>
        <taxon>Marasmiellus</taxon>
    </lineage>
</organism>
<evidence type="ECO:0000256" key="5">
    <source>
        <dbReference type="ARBA" id="ARBA00023002"/>
    </source>
</evidence>
<keyword evidence="5" id="KW-0560">Oxidoreductase</keyword>
<dbReference type="EMBL" id="JBANRG010000021">
    <property type="protein sequence ID" value="KAK7456348.1"/>
    <property type="molecule type" value="Genomic_DNA"/>
</dbReference>
<dbReference type="InterPro" id="IPR036188">
    <property type="entry name" value="FAD/NAD-bd_sf"/>
</dbReference>
<keyword evidence="7" id="KW-0732">Signal</keyword>
<dbReference type="Proteomes" id="UP001498398">
    <property type="component" value="Unassembled WGS sequence"/>
</dbReference>
<accession>A0ABR1JGE5</accession>
<dbReference type="PIRSF" id="PIRSF000137">
    <property type="entry name" value="Alcohol_oxidase"/>
    <property type="match status" value="1"/>
</dbReference>
<evidence type="ECO:0000256" key="2">
    <source>
        <dbReference type="ARBA" id="ARBA00010790"/>
    </source>
</evidence>
<evidence type="ECO:0000256" key="1">
    <source>
        <dbReference type="ARBA" id="ARBA00001974"/>
    </source>
</evidence>
<dbReference type="Pfam" id="PF05199">
    <property type="entry name" value="GMC_oxred_C"/>
    <property type="match status" value="1"/>
</dbReference>
<reference evidence="10 11" key="1">
    <citation type="submission" date="2024-01" db="EMBL/GenBank/DDBJ databases">
        <title>A draft genome for the cacao thread blight pathogen Marasmiellus scandens.</title>
        <authorList>
            <person name="Baruah I.K."/>
            <person name="Leung J."/>
            <person name="Bukari Y."/>
            <person name="Amoako-Attah I."/>
            <person name="Meinhardt L.W."/>
            <person name="Bailey B.A."/>
            <person name="Cohen S.P."/>
        </authorList>
    </citation>
    <scope>NUCLEOTIDE SEQUENCE [LARGE SCALE GENOMIC DNA]</scope>
    <source>
        <strain evidence="10 11">GH-19</strain>
    </source>
</reference>
<evidence type="ECO:0000256" key="4">
    <source>
        <dbReference type="ARBA" id="ARBA00022827"/>
    </source>
</evidence>
<dbReference type="InterPro" id="IPR007867">
    <property type="entry name" value="GMC_OxRtase_C"/>
</dbReference>
<evidence type="ECO:0000256" key="7">
    <source>
        <dbReference type="SAM" id="SignalP"/>
    </source>
</evidence>
<dbReference type="Gene3D" id="3.30.560.10">
    <property type="entry name" value="Glucose Oxidase, domain 3"/>
    <property type="match status" value="1"/>
</dbReference>
<feature type="signal peptide" evidence="7">
    <location>
        <begin position="1"/>
        <end position="17"/>
    </location>
</feature>
<proteinExistence type="inferred from homology"/>
<evidence type="ECO:0000256" key="6">
    <source>
        <dbReference type="SAM" id="MobiDB-lite"/>
    </source>
</evidence>
<feature type="region of interest" description="Disordered" evidence="6">
    <location>
        <begin position="656"/>
        <end position="687"/>
    </location>
</feature>
<evidence type="ECO:0000313" key="10">
    <source>
        <dbReference type="EMBL" id="KAK7456348.1"/>
    </source>
</evidence>
<feature type="compositionally biased region" description="Gly residues" evidence="6">
    <location>
        <begin position="673"/>
        <end position="687"/>
    </location>
</feature>